<protein>
    <recommendedName>
        <fullName evidence="3 5">Flagellar hook-basal body complex protein FliE</fullName>
    </recommendedName>
</protein>
<gene>
    <name evidence="5 6" type="primary">fliE</name>
    <name evidence="6" type="ORF">BUCNMO_054</name>
</gene>
<evidence type="ECO:0000256" key="1">
    <source>
        <dbReference type="ARBA" id="ARBA00004117"/>
    </source>
</evidence>
<evidence type="ECO:0000256" key="5">
    <source>
        <dbReference type="HAMAP-Rule" id="MF_00724"/>
    </source>
</evidence>
<dbReference type="AlphaFoldDB" id="A0A455T9S5"/>
<keyword evidence="6" id="KW-0969">Cilium</keyword>
<dbReference type="Pfam" id="PF02049">
    <property type="entry name" value="FliE"/>
    <property type="match status" value="1"/>
</dbReference>
<dbReference type="OrthoDB" id="8909229at2"/>
<keyword evidence="6" id="KW-0282">Flagellum</keyword>
<dbReference type="RefSeq" id="WP_158344543.1">
    <property type="nucleotide sequence ID" value="NZ_AP019379.1"/>
</dbReference>
<name>A0A455T9S5_9GAMM</name>
<sequence length="104" mass="11759">MFIGPTTKFINHINTDNNVIQPINVNKTNTTINFPEILKNVITEVNNIQSTAANHIKKFESGDKKISLSDVMIDIQKSSIAVQMVVQIKNKIISAYREIMNMQL</sequence>
<dbReference type="EMBL" id="AP019379">
    <property type="protein sequence ID" value="BBI01073.1"/>
    <property type="molecule type" value="Genomic_DNA"/>
</dbReference>
<dbReference type="NCBIfam" id="TIGR00205">
    <property type="entry name" value="fliE"/>
    <property type="match status" value="1"/>
</dbReference>
<evidence type="ECO:0000256" key="2">
    <source>
        <dbReference type="ARBA" id="ARBA00009272"/>
    </source>
</evidence>
<evidence type="ECO:0000256" key="3">
    <source>
        <dbReference type="ARBA" id="ARBA00018024"/>
    </source>
</evidence>
<dbReference type="GO" id="GO:0071973">
    <property type="term" value="P:bacterial-type flagellum-dependent cell motility"/>
    <property type="evidence" value="ECO:0007669"/>
    <property type="project" value="InterPro"/>
</dbReference>
<keyword evidence="7" id="KW-1185">Reference proteome</keyword>
<comment type="similarity">
    <text evidence="2 5">Belongs to the FliE family.</text>
</comment>
<dbReference type="GO" id="GO:0005198">
    <property type="term" value="F:structural molecule activity"/>
    <property type="evidence" value="ECO:0007669"/>
    <property type="project" value="UniProtKB-UniRule"/>
</dbReference>
<keyword evidence="4 5" id="KW-0975">Bacterial flagellum</keyword>
<accession>A0A455T9S5</accession>
<dbReference type="InterPro" id="IPR001624">
    <property type="entry name" value="FliE"/>
</dbReference>
<comment type="subcellular location">
    <subcellularLocation>
        <location evidence="1 5">Bacterial flagellum basal body</location>
    </subcellularLocation>
</comment>
<dbReference type="GO" id="GO:0009425">
    <property type="term" value="C:bacterial-type flagellum basal body"/>
    <property type="evidence" value="ECO:0007669"/>
    <property type="project" value="UniProtKB-SubCell"/>
</dbReference>
<evidence type="ECO:0000256" key="4">
    <source>
        <dbReference type="ARBA" id="ARBA00023143"/>
    </source>
</evidence>
<keyword evidence="6" id="KW-0966">Cell projection</keyword>
<dbReference type="PANTHER" id="PTHR34653">
    <property type="match status" value="1"/>
</dbReference>
<dbReference type="PANTHER" id="PTHR34653:SF1">
    <property type="entry name" value="FLAGELLAR HOOK-BASAL BODY COMPLEX PROTEIN FLIE"/>
    <property type="match status" value="1"/>
</dbReference>
<organism evidence="6 7">
    <name type="scientific">Buchnera aphidicola</name>
    <name type="common">Nipponaphis monzeni</name>
    <dbReference type="NCBI Taxonomy" id="2495405"/>
    <lineage>
        <taxon>Bacteria</taxon>
        <taxon>Pseudomonadati</taxon>
        <taxon>Pseudomonadota</taxon>
        <taxon>Gammaproteobacteria</taxon>
        <taxon>Enterobacterales</taxon>
        <taxon>Erwiniaceae</taxon>
        <taxon>Buchnera</taxon>
    </lineage>
</organism>
<dbReference type="PRINTS" id="PR01006">
    <property type="entry name" value="FLGHOOKFLIE"/>
</dbReference>
<proteinExistence type="inferred from homology"/>
<evidence type="ECO:0000313" key="7">
    <source>
        <dbReference type="Proteomes" id="UP000317544"/>
    </source>
</evidence>
<dbReference type="GO" id="GO:0003774">
    <property type="term" value="F:cytoskeletal motor activity"/>
    <property type="evidence" value="ECO:0007669"/>
    <property type="project" value="InterPro"/>
</dbReference>
<reference evidence="6 7" key="1">
    <citation type="journal article" date="2019" name="Proc. Natl. Acad. Sci. U.S.A.">
        <title>Exaggeration and cooption of innate immunity for social defense.</title>
        <authorList>
            <person name="Kutsukake M."/>
            <person name="Moriyama M."/>
            <person name="Shigenobu S."/>
            <person name="Meng X.-Y."/>
            <person name="Nikoh N."/>
            <person name="Noda C."/>
            <person name="Kobayashi S."/>
            <person name="Fukatsu T."/>
        </authorList>
    </citation>
    <scope>NUCLEOTIDE SEQUENCE [LARGE SCALE GENOMIC DNA]</scope>
    <source>
        <strain evidence="6 7">Nmo</strain>
    </source>
</reference>
<evidence type="ECO:0000313" key="6">
    <source>
        <dbReference type="EMBL" id="BBI01073.1"/>
    </source>
</evidence>
<dbReference type="Proteomes" id="UP000317544">
    <property type="component" value="Chromosome"/>
</dbReference>
<dbReference type="HAMAP" id="MF_00724">
    <property type="entry name" value="FliE"/>
    <property type="match status" value="1"/>
</dbReference>